<dbReference type="GO" id="GO:0008721">
    <property type="term" value="F:D-serine ammonia-lyase activity"/>
    <property type="evidence" value="ECO:0007669"/>
    <property type="project" value="TreeGrafter"/>
</dbReference>
<dbReference type="OrthoDB" id="20198at2759"/>
<evidence type="ECO:0000259" key="3">
    <source>
        <dbReference type="SMART" id="SM01119"/>
    </source>
</evidence>
<dbReference type="Proteomes" id="UP000267821">
    <property type="component" value="Unassembled WGS sequence"/>
</dbReference>
<proteinExistence type="inferred from homology"/>
<evidence type="ECO:0000313" key="5">
    <source>
        <dbReference type="Proteomes" id="UP000267821"/>
    </source>
</evidence>
<dbReference type="InParanoid" id="A0A3N4M431"/>
<keyword evidence="2" id="KW-0456">Lyase</keyword>
<feature type="domain" description="D-serine dehydratase-like" evidence="3">
    <location>
        <begin position="346"/>
        <end position="463"/>
    </location>
</feature>
<dbReference type="InterPro" id="IPR026956">
    <property type="entry name" value="D-ser_dehydrat-like_dom"/>
</dbReference>
<dbReference type="InterPro" id="IPR029066">
    <property type="entry name" value="PLP-binding_barrel"/>
</dbReference>
<dbReference type="GO" id="GO:0036088">
    <property type="term" value="P:D-serine catabolic process"/>
    <property type="evidence" value="ECO:0007669"/>
    <property type="project" value="TreeGrafter"/>
</dbReference>
<evidence type="ECO:0000313" key="4">
    <source>
        <dbReference type="EMBL" id="RPB25065.1"/>
    </source>
</evidence>
<dbReference type="Pfam" id="PF14031">
    <property type="entry name" value="D-ser_dehydrat"/>
    <property type="match status" value="1"/>
</dbReference>
<dbReference type="Gene3D" id="3.20.20.10">
    <property type="entry name" value="Alanine racemase"/>
    <property type="match status" value="1"/>
</dbReference>
<dbReference type="EMBL" id="ML121539">
    <property type="protein sequence ID" value="RPB25065.1"/>
    <property type="molecule type" value="Genomic_DNA"/>
</dbReference>
<dbReference type="InterPro" id="IPR042208">
    <property type="entry name" value="D-ser_dehydrat-like_sf"/>
</dbReference>
<dbReference type="InterPro" id="IPR001608">
    <property type="entry name" value="Ala_racemase_N"/>
</dbReference>
<comment type="similarity">
    <text evidence="1">Belongs to the DSD1 family.</text>
</comment>
<evidence type="ECO:0000256" key="2">
    <source>
        <dbReference type="ARBA" id="ARBA00023239"/>
    </source>
</evidence>
<name>A0A3N4M431_9PEZI</name>
<keyword evidence="5" id="KW-1185">Reference proteome</keyword>
<dbReference type="Gene3D" id="2.40.37.20">
    <property type="entry name" value="D-serine dehydratase-like domain"/>
    <property type="match status" value="1"/>
</dbReference>
<dbReference type="STRING" id="1051890.A0A3N4M431"/>
<dbReference type="SUPFAM" id="SSF51419">
    <property type="entry name" value="PLP-binding barrel"/>
    <property type="match status" value="1"/>
</dbReference>
<evidence type="ECO:0000256" key="1">
    <source>
        <dbReference type="ARBA" id="ARBA00005323"/>
    </source>
</evidence>
<dbReference type="AlphaFoldDB" id="A0A3N4M431"/>
<organism evidence="4 5">
    <name type="scientific">Terfezia boudieri ATCC MYA-4762</name>
    <dbReference type="NCBI Taxonomy" id="1051890"/>
    <lineage>
        <taxon>Eukaryota</taxon>
        <taxon>Fungi</taxon>
        <taxon>Dikarya</taxon>
        <taxon>Ascomycota</taxon>
        <taxon>Pezizomycotina</taxon>
        <taxon>Pezizomycetes</taxon>
        <taxon>Pezizales</taxon>
        <taxon>Pezizaceae</taxon>
        <taxon>Terfezia</taxon>
    </lineage>
</organism>
<accession>A0A3N4M431</accession>
<dbReference type="SMART" id="SM01119">
    <property type="entry name" value="D-ser_dehydrat"/>
    <property type="match status" value="1"/>
</dbReference>
<dbReference type="PANTHER" id="PTHR28004">
    <property type="entry name" value="ZGC:162816-RELATED"/>
    <property type="match status" value="1"/>
</dbReference>
<dbReference type="PANTHER" id="PTHR28004:SF2">
    <property type="entry name" value="D-SERINE DEHYDRATASE"/>
    <property type="match status" value="1"/>
</dbReference>
<protein>
    <recommendedName>
        <fullName evidence="3">D-serine dehydratase-like domain-containing protein</fullName>
    </recommendedName>
</protein>
<reference evidence="4 5" key="1">
    <citation type="journal article" date="2018" name="Nat. Ecol. Evol.">
        <title>Pezizomycetes genomes reveal the molecular basis of ectomycorrhizal truffle lifestyle.</title>
        <authorList>
            <person name="Murat C."/>
            <person name="Payen T."/>
            <person name="Noel B."/>
            <person name="Kuo A."/>
            <person name="Morin E."/>
            <person name="Chen J."/>
            <person name="Kohler A."/>
            <person name="Krizsan K."/>
            <person name="Balestrini R."/>
            <person name="Da Silva C."/>
            <person name="Montanini B."/>
            <person name="Hainaut M."/>
            <person name="Levati E."/>
            <person name="Barry K.W."/>
            <person name="Belfiori B."/>
            <person name="Cichocki N."/>
            <person name="Clum A."/>
            <person name="Dockter R.B."/>
            <person name="Fauchery L."/>
            <person name="Guy J."/>
            <person name="Iotti M."/>
            <person name="Le Tacon F."/>
            <person name="Lindquist E.A."/>
            <person name="Lipzen A."/>
            <person name="Malagnac F."/>
            <person name="Mello A."/>
            <person name="Molinier V."/>
            <person name="Miyauchi S."/>
            <person name="Poulain J."/>
            <person name="Riccioni C."/>
            <person name="Rubini A."/>
            <person name="Sitrit Y."/>
            <person name="Splivallo R."/>
            <person name="Traeger S."/>
            <person name="Wang M."/>
            <person name="Zifcakova L."/>
            <person name="Wipf D."/>
            <person name="Zambonelli A."/>
            <person name="Paolocci F."/>
            <person name="Nowrousian M."/>
            <person name="Ottonello S."/>
            <person name="Baldrian P."/>
            <person name="Spatafora J.W."/>
            <person name="Henrissat B."/>
            <person name="Nagy L.G."/>
            <person name="Aury J.M."/>
            <person name="Wincker P."/>
            <person name="Grigoriev I.V."/>
            <person name="Bonfante P."/>
            <person name="Martin F.M."/>
        </authorList>
    </citation>
    <scope>NUCLEOTIDE SEQUENCE [LARGE SCALE GENOMIC DNA]</scope>
    <source>
        <strain evidence="4 5">ATCC MYA-4762</strain>
    </source>
</reference>
<dbReference type="FunCoup" id="A0A3N4M431">
    <property type="interactions" value="30"/>
</dbReference>
<gene>
    <name evidence="4" type="ORF">L211DRAFT_136235</name>
</gene>
<sequence length="483" mass="52912">MAILFDPSAVNQTLYPAPSKETLTSLFVDQPLSVLPTPGAVLDVAVVKRNCDRMLKTCETLGLSFRGHVKSHKTIELTKYQLLGSSLSLDEQQTGSVCVSTIAEAEGLIPLIREGIVTDLLYAFPMPPSSFPRLHKLLKVPFPELRLSVLVDNYKQLSSCWELLEGLTSEKDNGSTWNYGIFVKVDSGYSRAGVHPTELVSLQNMIELATNLKDSGIASFRGVYTHAGHSYSGTNPEDAMWSLADEVKCGLDALQMDTEGREAGDEVTVSVGASPTALVLGNLLDGVEGFDNSTSFAYLQRELKRARDMKHVKIEIHAGVYTILDLQQVATNVLSVPRAIGLKDIALTILAEIASIYHRRSEALVNVGTTGIGREPGPSHCLENMWGLVSSWRELTGPLSEAFPLDEGGWVLKRISQEHGILAWKPSVDSAARLSLEISQKIRIFPQHACIAGSGHGWYYVVDSDQPDGGNVVRDVWVRWRGW</sequence>
<dbReference type="Pfam" id="PF01168">
    <property type="entry name" value="Ala_racemase_N"/>
    <property type="match status" value="1"/>
</dbReference>
<dbReference type="InterPro" id="IPR051466">
    <property type="entry name" value="D-amino_acid_metab_enzyme"/>
</dbReference>